<keyword evidence="1" id="KW-0472">Membrane</keyword>
<reference evidence="2 3" key="1">
    <citation type="submission" date="2024-04" db="EMBL/GenBank/DDBJ databases">
        <title>Isolation of an actinomycete strain from pig manure.</title>
        <authorList>
            <person name="Gong T."/>
            <person name="Yu Z."/>
            <person name="An M."/>
            <person name="Wei C."/>
            <person name="Yang W."/>
            <person name="Liu L."/>
        </authorList>
    </citation>
    <scope>NUCLEOTIDE SEQUENCE [LARGE SCALE GENOMIC DNA]</scope>
    <source>
        <strain evidence="2 3">ZF39</strain>
    </source>
</reference>
<accession>A0ABZ3FKC3</accession>
<evidence type="ECO:0008006" key="4">
    <source>
        <dbReference type="Google" id="ProtNLM"/>
    </source>
</evidence>
<dbReference type="Proteomes" id="UP001442841">
    <property type="component" value="Chromosome"/>
</dbReference>
<evidence type="ECO:0000256" key="1">
    <source>
        <dbReference type="SAM" id="Phobius"/>
    </source>
</evidence>
<keyword evidence="1" id="KW-1133">Transmembrane helix</keyword>
<evidence type="ECO:0000313" key="3">
    <source>
        <dbReference type="Proteomes" id="UP001442841"/>
    </source>
</evidence>
<protein>
    <recommendedName>
        <fullName evidence="4">Nudix hydrolase domain-containing protein</fullName>
    </recommendedName>
</protein>
<proteinExistence type="predicted"/>
<sequence length="513" mass="56005">MTVGEWLKATFTLNLVELITLITLIWALGQMAFSRPSAVVRRQRRRVLKPLGVNREAIRDRADRIVGGFRPTAADELSWLADQLGVPDGRSLAFHPPTQKLLTSIAEAYASYAARIERGVLFGQNSAPLTGHESALCRDVASMAAARAGVVALAKEAVRWPRAGDPHQSLVLFGCRTSTQDGTPVLLVEFRPVDLLVSYRRDRLVTTASGAEDPAGTLREVPLPNVSEAEREAVARMLQAGTSFNGVLPRLVDWRIEHDPASGRNALHLSLAECTYSTVVVDHYPLKLRPANAIAPRPVSGDRVRLLTLTMVLRTRCGHLAFVKRSALVDSHASRYAAAVNGNLEFRQRRGLVPDLDPQGMPDPRIALAREAKEELGLELDPRRIAVTGLSQFTVPEETHTFNLLCAASVDQTLQELADGLRHADPIEGLPEVGSALLGLRIPGDDKNLQRCVDWLLGTDELTPHASLAGLGALGALLPTRQITRFVFRSKGTKRVVPRPTDLLLEIPLGPRL</sequence>
<keyword evidence="1" id="KW-0812">Transmembrane</keyword>
<organism evidence="2 3">
    <name type="scientific">Ammonicoccus fulvus</name>
    <dbReference type="NCBI Taxonomy" id="3138240"/>
    <lineage>
        <taxon>Bacteria</taxon>
        <taxon>Bacillati</taxon>
        <taxon>Actinomycetota</taxon>
        <taxon>Actinomycetes</taxon>
        <taxon>Propionibacteriales</taxon>
        <taxon>Propionibacteriaceae</taxon>
        <taxon>Ammonicoccus</taxon>
    </lineage>
</organism>
<feature type="transmembrane region" description="Helical" evidence="1">
    <location>
        <begin position="12"/>
        <end position="33"/>
    </location>
</feature>
<gene>
    <name evidence="2" type="ORF">AADG42_03810</name>
</gene>
<dbReference type="Gene3D" id="3.90.79.10">
    <property type="entry name" value="Nucleoside Triphosphate Pyrophosphohydrolase"/>
    <property type="match status" value="1"/>
</dbReference>
<name>A0ABZ3FKC3_9ACTN</name>
<dbReference type="RefSeq" id="WP_425307900.1">
    <property type="nucleotide sequence ID" value="NZ_CP154795.1"/>
</dbReference>
<keyword evidence="3" id="KW-1185">Reference proteome</keyword>
<evidence type="ECO:0000313" key="2">
    <source>
        <dbReference type="EMBL" id="XAN06472.1"/>
    </source>
</evidence>
<dbReference type="EMBL" id="CP154795">
    <property type="protein sequence ID" value="XAN06472.1"/>
    <property type="molecule type" value="Genomic_DNA"/>
</dbReference>